<sequence length="724" mass="81824">MRQLFKNLLTITLSAALCFIAGCSDNDRLPPLEPEGPDPEKPAVEGIPLSIRNRDFNNITFTQEGDEWIIRTTGLDPYIWFDAAIPVNFKKQYMLAFDSFNTTETLPLVIFVGEVCDGDHLLENGDYTLPRTEGWSAVSYNLSKVKQAPAVPFKSVRVRFGLNGEHTFRLKNPVLREPNKQEIEAEENEANRLKEEQELTKRLNSYLAKSFTSKIELVTADYTAGTVSVTGTTDATDFDGVGLAEIPMWADQTKLTAVESFTPLTGGSISQSFPRFAENGRDRLLSGWAVVRQEGNGYTLLSAVHHTDRIDNPRTNLPEMIPSSIKGIGGCPYDHADMQDLNIATGTFNIILDQILYTDPGGGREPYEYAGKTYYADVNGSMIKQIDHDVKISQQLGLMVSAILLVPVNRGAAEGSWLDLVAHPENEYSAAFSMPNMLSKEAVEAYAATMNFLCERYSTEQYGRIHHWIIHNEIQAGFYWTNAGRRNLETYMNLYERSMRLVQTIARQYDPNAKSLISLDHGWTDQGSDRSYQGVKLLEQLVKYCRLEGDFEWGIAFHPYPQDINNPRTWLDDKATYSFSTQYLTPRNLEVLDAWAELPEVCYKGTRPREIQFTEQGINTPDYEPLSLQNQVAGVAYSLAKIRHMKHVTSYAYHLWADAREEGSLRLGLRKYRDDAADPLGKKPSWEVFRAFGQDDWESVSAPYLDVIGIESWDDVVYKGTITK</sequence>
<evidence type="ECO:0000259" key="2">
    <source>
        <dbReference type="Pfam" id="PF18989"/>
    </source>
</evidence>
<dbReference type="Proteomes" id="UP001055105">
    <property type="component" value="Unassembled WGS sequence"/>
</dbReference>
<protein>
    <recommendedName>
        <fullName evidence="2">DUF5722 domain-containing protein</fullName>
    </recommendedName>
</protein>
<evidence type="ECO:0000313" key="4">
    <source>
        <dbReference type="Proteomes" id="UP001055105"/>
    </source>
</evidence>
<name>A0AA37KSU3_9BACT</name>
<proteinExistence type="predicted"/>
<dbReference type="RefSeq" id="WP_244077025.1">
    <property type="nucleotide sequence ID" value="NZ_AP025581.1"/>
</dbReference>
<evidence type="ECO:0000256" key="1">
    <source>
        <dbReference type="SAM" id="Coils"/>
    </source>
</evidence>
<dbReference type="AlphaFoldDB" id="A0AA37KSU3"/>
<dbReference type="InterPro" id="IPR043780">
    <property type="entry name" value="DUF5722"/>
</dbReference>
<accession>A0AA37KSU3</accession>
<dbReference type="InterPro" id="IPR017853">
    <property type="entry name" value="GH"/>
</dbReference>
<dbReference type="PROSITE" id="PS51257">
    <property type="entry name" value="PROKAR_LIPOPROTEIN"/>
    <property type="match status" value="1"/>
</dbReference>
<dbReference type="Gene3D" id="3.20.20.80">
    <property type="entry name" value="Glycosidases"/>
    <property type="match status" value="1"/>
</dbReference>
<keyword evidence="1" id="KW-0175">Coiled coil</keyword>
<feature type="coiled-coil region" evidence="1">
    <location>
        <begin position="176"/>
        <end position="203"/>
    </location>
</feature>
<evidence type="ECO:0000313" key="3">
    <source>
        <dbReference type="EMBL" id="GKI20233.1"/>
    </source>
</evidence>
<comment type="caution">
    <text evidence="3">The sequence shown here is derived from an EMBL/GenBank/DDBJ whole genome shotgun (WGS) entry which is preliminary data.</text>
</comment>
<gene>
    <name evidence="3" type="ORF">CE91St16_31410</name>
</gene>
<reference evidence="3" key="1">
    <citation type="submission" date="2022-01" db="EMBL/GenBank/DDBJ databases">
        <title>Novel bile acid biosynthetic pathways are enriched in the microbiome of centenarians.</title>
        <authorList>
            <person name="Sato Y."/>
            <person name="Atarashi K."/>
            <person name="Plichta R.D."/>
            <person name="Arai Y."/>
            <person name="Sasajima S."/>
            <person name="Kearney M.S."/>
            <person name="Suda W."/>
            <person name="Takeshita K."/>
            <person name="Sasaki T."/>
            <person name="Okamoto S."/>
            <person name="Skelly N.A."/>
            <person name="Okamura Y."/>
            <person name="Vlamakis H."/>
            <person name="Li Y."/>
            <person name="Tanoue T."/>
            <person name="Takei H."/>
            <person name="Nittono H."/>
            <person name="Narushima S."/>
            <person name="Irie J."/>
            <person name="Itoh H."/>
            <person name="Moriya K."/>
            <person name="Sugiura Y."/>
            <person name="Suematsu M."/>
            <person name="Moritoki N."/>
            <person name="Shibata S."/>
            <person name="Littman R.D."/>
            <person name="Fischbach A.M."/>
            <person name="Uwamino Y."/>
            <person name="Inoue T."/>
            <person name="Honda A."/>
            <person name="Hattori M."/>
            <person name="Murai T."/>
            <person name="Xavier J.R."/>
            <person name="Hirose N."/>
            <person name="Honda K."/>
        </authorList>
    </citation>
    <scope>NUCLEOTIDE SEQUENCE</scope>
    <source>
        <strain evidence="3">CE91-St16</strain>
    </source>
</reference>
<dbReference type="Pfam" id="PF18989">
    <property type="entry name" value="DUF5722"/>
    <property type="match status" value="1"/>
</dbReference>
<dbReference type="SUPFAM" id="SSF51445">
    <property type="entry name" value="(Trans)glycosidases"/>
    <property type="match status" value="1"/>
</dbReference>
<feature type="domain" description="DUF5722" evidence="2">
    <location>
        <begin position="322"/>
        <end position="716"/>
    </location>
</feature>
<dbReference type="EMBL" id="BQOL01000002">
    <property type="protein sequence ID" value="GKI20233.1"/>
    <property type="molecule type" value="Genomic_DNA"/>
</dbReference>
<organism evidence="3 4">
    <name type="scientific">Alistipes finegoldii</name>
    <dbReference type="NCBI Taxonomy" id="214856"/>
    <lineage>
        <taxon>Bacteria</taxon>
        <taxon>Pseudomonadati</taxon>
        <taxon>Bacteroidota</taxon>
        <taxon>Bacteroidia</taxon>
        <taxon>Bacteroidales</taxon>
        <taxon>Rikenellaceae</taxon>
        <taxon>Alistipes</taxon>
    </lineage>
</organism>